<keyword evidence="2" id="KW-1185">Reference proteome</keyword>
<dbReference type="Gene3D" id="3.30.420.40">
    <property type="match status" value="3"/>
</dbReference>
<evidence type="ECO:0000313" key="1">
    <source>
        <dbReference type="EMBL" id="KAJ3575398.1"/>
    </source>
</evidence>
<organism evidence="1 2">
    <name type="scientific">Leucocoprinus birnbaumii</name>
    <dbReference type="NCBI Taxonomy" id="56174"/>
    <lineage>
        <taxon>Eukaryota</taxon>
        <taxon>Fungi</taxon>
        <taxon>Dikarya</taxon>
        <taxon>Basidiomycota</taxon>
        <taxon>Agaricomycotina</taxon>
        <taxon>Agaricomycetes</taxon>
        <taxon>Agaricomycetidae</taxon>
        <taxon>Agaricales</taxon>
        <taxon>Agaricineae</taxon>
        <taxon>Agaricaceae</taxon>
        <taxon>Leucocoprinus</taxon>
    </lineage>
</organism>
<sequence length="1157" mass="128390">MSARYSALYSGTVRKLVLAFDVGTTYSGISYAILDPGRETSIKPVTRFPSRAKAGGDAKVPTVIYYSSDGLPQSIGADTEREGIDAIAEDSQWIKAEWFKLHLRPKTKATANLSDDIPPLPRGKTAVDIFADYLTYLYKCAQSYIKESETHADAASLLASGKVEFILSHPNAWEGAQQTLMRSAAVQAGLITSSPIDRDRVTFISEGEASLNFCIDKGLTNESIEQGKGVTIVDAGGGTLDISTYALKTGSTVEYEEIAPSQSYFKGSVFVTRAASNYLNDLLKGTRFQEDVPSMTDKFDKATKLAFRDPQDPQYIKFGGARDRDEKLRIRTGQLRLDGEVIAGFFKPSIECIVKAVQEQRITASKEVTTVYLVGGFAGSDYLFSQVQERLESRGVRVYRPDAYLNKAVADGAIVGLLRPKVRTRIAKFSYGVRITPRYLPYKRSHLKRSDQCVQLLSVIKTELRIYQTQGTSVSETQEFRKPFFREGIKKSDLDKLNKTTIIIYRGNSSPPPEFLDEEPAKLHEVFEVHADLTRAINSLQEVTGSSGNRYFKLYFDIVILFGATEFKAQYAWYENGVEKRLAAFFFTSNMSARHKALYSGTVRKLVLAFDVGTTYSGISYAILDPGRETSIKSVTRFPSRAKAGGDAKVPTVIYYSSDGLPQSIGADTEREGIDAIIEDSQWIKAEWFKLHLRPKTKATANLSDDIPPLPRGKTAVDIFADYLTYLYKCAQSYIKESETHADAASLLASGKVEFILSHPNAWEGAQQTLMRSAAVQAGLITSSPGDRDRVTFISEGEASLNFCIDKGLTNESIEQGKGVTIVDAGGGTLDISTYALKDGSATEYEEIAASQYLLKETCFQDDVPSMTDKFDKATKLAFRDPQDPQYIKFGSARDRDQGLGIRAGQLRLDGKLIAGFFEPSIECIVEAVQEQQRLALKEVTTIYLVGGFAGSDYLFSQVQERLESLGLRVYRPDAYLNKAVADGAIVGLLRPKVRTRIAKYSYGVRSTVPYIPHKKSHLERSSQCVKFLGGDPGLSGSFGLLLEKVGTKVFETQEFRDSFCDEQKKKSKLNKQNKTTITVYRGSSSPPPEFIDQEPEKFHAVFKVHADLTRAINSLKKVIGSNGDRYFQLNYDIVILFGATEFKAQYAWYEDGIEKR</sequence>
<dbReference type="PANTHER" id="PTHR14187:SF5">
    <property type="entry name" value="HEAT SHOCK 70 KDA PROTEIN 12A"/>
    <property type="match status" value="1"/>
</dbReference>
<protein>
    <submittedName>
        <fullName evidence="1">Uncharacterized protein</fullName>
    </submittedName>
</protein>
<comment type="caution">
    <text evidence="1">The sequence shown here is derived from an EMBL/GenBank/DDBJ whole genome shotgun (WGS) entry which is preliminary data.</text>
</comment>
<gene>
    <name evidence="1" type="ORF">NP233_g1120</name>
</gene>
<dbReference type="EMBL" id="JANIEX010000038">
    <property type="protein sequence ID" value="KAJ3575398.1"/>
    <property type="molecule type" value="Genomic_DNA"/>
</dbReference>
<dbReference type="Gene3D" id="3.90.640.10">
    <property type="entry name" value="Actin, Chain A, domain 4"/>
    <property type="match status" value="1"/>
</dbReference>
<dbReference type="CDD" id="cd10170">
    <property type="entry name" value="ASKHA_NBD_HSP70"/>
    <property type="match status" value="2"/>
</dbReference>
<evidence type="ECO:0000313" key="2">
    <source>
        <dbReference type="Proteomes" id="UP001213000"/>
    </source>
</evidence>
<name>A0AAD5W3G7_9AGAR</name>
<accession>A0AAD5W3G7</accession>
<reference evidence="1" key="1">
    <citation type="submission" date="2022-07" db="EMBL/GenBank/DDBJ databases">
        <title>Genome Sequence of Leucocoprinus birnbaumii.</title>
        <authorList>
            <person name="Buettner E."/>
        </authorList>
    </citation>
    <scope>NUCLEOTIDE SEQUENCE</scope>
    <source>
        <strain evidence="1">VT141</strain>
    </source>
</reference>
<proteinExistence type="predicted"/>
<dbReference type="PANTHER" id="PTHR14187">
    <property type="entry name" value="ALPHA KINASE/ELONGATION FACTOR 2 KINASE"/>
    <property type="match status" value="1"/>
</dbReference>
<dbReference type="SUPFAM" id="SSF53067">
    <property type="entry name" value="Actin-like ATPase domain"/>
    <property type="match status" value="4"/>
</dbReference>
<dbReference type="Proteomes" id="UP001213000">
    <property type="component" value="Unassembled WGS sequence"/>
</dbReference>
<dbReference type="AlphaFoldDB" id="A0AAD5W3G7"/>
<dbReference type="InterPro" id="IPR043129">
    <property type="entry name" value="ATPase_NBD"/>
</dbReference>